<dbReference type="PANTHER" id="PTHR13707">
    <property type="entry name" value="KETOACID-COENZYME A TRANSFERASE"/>
    <property type="match status" value="1"/>
</dbReference>
<dbReference type="InterPro" id="IPR037171">
    <property type="entry name" value="NagB/RpiA_transferase-like"/>
</dbReference>
<dbReference type="SUPFAM" id="SSF100950">
    <property type="entry name" value="NagB/RpiA/CoA transferase-like"/>
    <property type="match status" value="1"/>
</dbReference>
<dbReference type="Pfam" id="PF01144">
    <property type="entry name" value="CoA_trans"/>
    <property type="match status" value="1"/>
</dbReference>
<evidence type="ECO:0000313" key="3">
    <source>
        <dbReference type="Proteomes" id="UP001500897"/>
    </source>
</evidence>
<evidence type="ECO:0000313" key="2">
    <source>
        <dbReference type="EMBL" id="GAA2091862.1"/>
    </source>
</evidence>
<name>A0ABN2WGG9_9ACTN</name>
<protein>
    <recommendedName>
        <fullName evidence="4">Coenzyme A transferase</fullName>
    </recommendedName>
</protein>
<feature type="compositionally biased region" description="Basic and acidic residues" evidence="1">
    <location>
        <begin position="60"/>
        <end position="72"/>
    </location>
</feature>
<dbReference type="PANTHER" id="PTHR13707:SF57">
    <property type="entry name" value="SUCCINYL-COA:3-KETOACID COENZYME A TRANSFERASE SUBUNIT B-RELATED"/>
    <property type="match status" value="1"/>
</dbReference>
<comment type="caution">
    <text evidence="2">The sequence shown here is derived from an EMBL/GenBank/DDBJ whole genome shotgun (WGS) entry which is preliminary data.</text>
</comment>
<evidence type="ECO:0008006" key="4">
    <source>
        <dbReference type="Google" id="ProtNLM"/>
    </source>
</evidence>
<keyword evidence="3" id="KW-1185">Reference proteome</keyword>
<proteinExistence type="predicted"/>
<sequence length="80" mass="8306">MTAAAPDPRAALAARAARELRDGQYVNLGIGLPTLVPGRLPPGVHVVPHSENGVPGTGPERARGARPFDGRAPRRVVLSP</sequence>
<gene>
    <name evidence="2" type="ORF">GCM10009759_17030</name>
</gene>
<evidence type="ECO:0000256" key="1">
    <source>
        <dbReference type="SAM" id="MobiDB-lite"/>
    </source>
</evidence>
<dbReference type="InterPro" id="IPR004165">
    <property type="entry name" value="CoA_trans_fam_I"/>
</dbReference>
<dbReference type="Proteomes" id="UP001500897">
    <property type="component" value="Unassembled WGS sequence"/>
</dbReference>
<organism evidence="2 3">
    <name type="scientific">Kitasatospora saccharophila</name>
    <dbReference type="NCBI Taxonomy" id="407973"/>
    <lineage>
        <taxon>Bacteria</taxon>
        <taxon>Bacillati</taxon>
        <taxon>Actinomycetota</taxon>
        <taxon>Actinomycetes</taxon>
        <taxon>Kitasatosporales</taxon>
        <taxon>Streptomycetaceae</taxon>
        <taxon>Kitasatospora</taxon>
    </lineage>
</organism>
<accession>A0ABN2WGG9</accession>
<reference evidence="2 3" key="1">
    <citation type="journal article" date="2019" name="Int. J. Syst. Evol. Microbiol.">
        <title>The Global Catalogue of Microorganisms (GCM) 10K type strain sequencing project: providing services to taxonomists for standard genome sequencing and annotation.</title>
        <authorList>
            <consortium name="The Broad Institute Genomics Platform"/>
            <consortium name="The Broad Institute Genome Sequencing Center for Infectious Disease"/>
            <person name="Wu L."/>
            <person name="Ma J."/>
        </authorList>
    </citation>
    <scope>NUCLEOTIDE SEQUENCE [LARGE SCALE GENOMIC DNA]</scope>
    <source>
        <strain evidence="2 3">JCM 14559</strain>
    </source>
</reference>
<feature type="region of interest" description="Disordered" evidence="1">
    <location>
        <begin position="50"/>
        <end position="80"/>
    </location>
</feature>
<dbReference type="Gene3D" id="3.40.1080.10">
    <property type="entry name" value="Glutaconate Coenzyme A-transferase"/>
    <property type="match status" value="1"/>
</dbReference>
<dbReference type="EMBL" id="BAAANS010000008">
    <property type="protein sequence ID" value="GAA2091862.1"/>
    <property type="molecule type" value="Genomic_DNA"/>
</dbReference>